<protein>
    <recommendedName>
        <fullName evidence="1">DUF2382 domain-containing protein</fullName>
    </recommendedName>
</protein>
<name>A0A1G5QKG5_9GAMM</name>
<organism evidence="2 3">
    <name type="scientific">Thiohalomonas denitrificans</name>
    <dbReference type="NCBI Taxonomy" id="415747"/>
    <lineage>
        <taxon>Bacteria</taxon>
        <taxon>Pseudomonadati</taxon>
        <taxon>Pseudomonadota</taxon>
        <taxon>Gammaproteobacteria</taxon>
        <taxon>Thiohalomonadales</taxon>
        <taxon>Thiohalomonadaceae</taxon>
        <taxon>Thiohalomonas</taxon>
    </lineage>
</organism>
<accession>A0A1G5QKG5</accession>
<evidence type="ECO:0000313" key="3">
    <source>
        <dbReference type="Proteomes" id="UP000199648"/>
    </source>
</evidence>
<evidence type="ECO:0000259" key="1">
    <source>
        <dbReference type="Pfam" id="PF09557"/>
    </source>
</evidence>
<dbReference type="PANTHER" id="PTHR38463">
    <property type="entry name" value="STRESS RESPONSE PROTEIN YSNF"/>
    <property type="match status" value="1"/>
</dbReference>
<feature type="domain" description="DUF2382" evidence="1">
    <location>
        <begin position="121"/>
        <end position="229"/>
    </location>
</feature>
<sequence>MTAKTLLGLFKSKAKADSATQDLMHEGFSARDIEVRDHREFTKEPGPEESGLHAFLREMGLIGGDGEHAYKEGDYLVKVDADDTQVDRAADILNRHGALDVDQRAAAYKKEGKEAPEKLESIEEELKIGTRPVSRGGVRIYTRPTERNVQESVSLHEEDIHVERHPTDRPAREKDTGAFKEQSFEVRAKGEEPVVGKEARVKEEVEISKEEKERKEVVHETLRGTKVEVEKLGPEAEASFRNVETEFQDDYNKAYSGTGADYQDVLPAYRYGYRVGHDPYYRDGDWGNVEPKVRKDWEDHNYPEWDFYKPAVHRGWESGIRH</sequence>
<dbReference type="InterPro" id="IPR052967">
    <property type="entry name" value="Stress_Response_Assoc"/>
</dbReference>
<dbReference type="EMBL" id="FMWD01000006">
    <property type="protein sequence ID" value="SCZ62345.1"/>
    <property type="molecule type" value="Genomic_DNA"/>
</dbReference>
<dbReference type="STRING" id="415747.SAMN03097708_02304"/>
<reference evidence="2 3" key="1">
    <citation type="submission" date="2016-10" db="EMBL/GenBank/DDBJ databases">
        <authorList>
            <person name="de Groot N.N."/>
        </authorList>
    </citation>
    <scope>NUCLEOTIDE SEQUENCE [LARGE SCALE GENOMIC DNA]</scope>
    <source>
        <strain evidence="2 3">HLD2</strain>
    </source>
</reference>
<dbReference type="OrthoDB" id="581516at2"/>
<dbReference type="InterPro" id="IPR019060">
    <property type="entry name" value="DUF2382"/>
</dbReference>
<keyword evidence="3" id="KW-1185">Reference proteome</keyword>
<dbReference type="RefSeq" id="WP_092997058.1">
    <property type="nucleotide sequence ID" value="NZ_FMWD01000006.1"/>
</dbReference>
<dbReference type="AlphaFoldDB" id="A0A1G5QKG5"/>
<dbReference type="Pfam" id="PF09557">
    <property type="entry name" value="DUF2382"/>
    <property type="match status" value="1"/>
</dbReference>
<proteinExistence type="predicted"/>
<dbReference type="PANTHER" id="PTHR38463:SF1">
    <property type="entry name" value="STRESS RESPONSE PROTEIN YSNF"/>
    <property type="match status" value="1"/>
</dbReference>
<dbReference type="Proteomes" id="UP000199648">
    <property type="component" value="Unassembled WGS sequence"/>
</dbReference>
<gene>
    <name evidence="2" type="ORF">SAMN03097708_02304</name>
</gene>
<evidence type="ECO:0000313" key="2">
    <source>
        <dbReference type="EMBL" id="SCZ62345.1"/>
    </source>
</evidence>